<keyword evidence="4" id="KW-1185">Reference proteome</keyword>
<protein>
    <submittedName>
        <fullName evidence="3">Uncharacterized protein</fullName>
    </submittedName>
</protein>
<proteinExistence type="predicted"/>
<dbReference type="KEGG" id="btab:109044607"/>
<evidence type="ECO:0000256" key="1">
    <source>
        <dbReference type="SAM" id="MobiDB-lite"/>
    </source>
</evidence>
<sequence length="274" mass="29415">MLPPGDRRPSVISFPLVLFLSLLIYCYSSAVDAQGPGNGGQSTDVTGTHLAARFVVAPARAPVRAPPPPAPKAAPAPPPPPPKPAPGPAPKSPTPGAKPPPPPPHGSSNVAPGYPGYVPLPTSPPRPKSKKGLALLLVGFAALSAGNLAVSQDQADEDAKKYLKGIKPPKVLDTDPPDDVLTKPLYYHDKRIYEKNPCELYQEDLKSRPNDRRKKGCRHAVDHLKEKIDEFPSDKCKNIGIGRCFAVDGKLGRCYVEVDSDNKDNRHFELINNC</sequence>
<accession>A0A9P0EZS8</accession>
<reference evidence="3" key="1">
    <citation type="submission" date="2021-12" db="EMBL/GenBank/DDBJ databases">
        <authorList>
            <person name="King R."/>
        </authorList>
    </citation>
    <scope>NUCLEOTIDE SEQUENCE</scope>
</reference>
<evidence type="ECO:0000256" key="2">
    <source>
        <dbReference type="SAM" id="SignalP"/>
    </source>
</evidence>
<feature type="signal peptide" evidence="2">
    <location>
        <begin position="1"/>
        <end position="33"/>
    </location>
</feature>
<dbReference type="AlphaFoldDB" id="A0A9P0EZS8"/>
<dbReference type="Proteomes" id="UP001152759">
    <property type="component" value="Chromosome 10"/>
</dbReference>
<evidence type="ECO:0000313" key="3">
    <source>
        <dbReference type="EMBL" id="CAH0383694.1"/>
    </source>
</evidence>
<organism evidence="3 4">
    <name type="scientific">Bemisia tabaci</name>
    <name type="common">Sweetpotato whitefly</name>
    <name type="synonym">Aleurodes tabaci</name>
    <dbReference type="NCBI Taxonomy" id="7038"/>
    <lineage>
        <taxon>Eukaryota</taxon>
        <taxon>Metazoa</taxon>
        <taxon>Ecdysozoa</taxon>
        <taxon>Arthropoda</taxon>
        <taxon>Hexapoda</taxon>
        <taxon>Insecta</taxon>
        <taxon>Pterygota</taxon>
        <taxon>Neoptera</taxon>
        <taxon>Paraneoptera</taxon>
        <taxon>Hemiptera</taxon>
        <taxon>Sternorrhyncha</taxon>
        <taxon>Aleyrodoidea</taxon>
        <taxon>Aleyrodidae</taxon>
        <taxon>Aleyrodinae</taxon>
        <taxon>Bemisia</taxon>
    </lineage>
</organism>
<dbReference type="EMBL" id="OU963871">
    <property type="protein sequence ID" value="CAH0383694.1"/>
    <property type="molecule type" value="Genomic_DNA"/>
</dbReference>
<feature type="chain" id="PRO_5040180336" evidence="2">
    <location>
        <begin position="34"/>
        <end position="274"/>
    </location>
</feature>
<evidence type="ECO:0000313" key="4">
    <source>
        <dbReference type="Proteomes" id="UP001152759"/>
    </source>
</evidence>
<feature type="compositionally biased region" description="Pro residues" evidence="1">
    <location>
        <begin position="64"/>
        <end position="105"/>
    </location>
</feature>
<keyword evidence="2" id="KW-0732">Signal</keyword>
<gene>
    <name evidence="3" type="ORF">BEMITA_LOCUS3117</name>
</gene>
<name>A0A9P0EZS8_BEMTA</name>
<feature type="region of interest" description="Disordered" evidence="1">
    <location>
        <begin position="61"/>
        <end position="128"/>
    </location>
</feature>